<keyword evidence="1" id="KW-0472">Membrane</keyword>
<evidence type="ECO:0000256" key="1">
    <source>
        <dbReference type="SAM" id="Phobius"/>
    </source>
</evidence>
<dbReference type="AlphaFoldDB" id="A0A517W737"/>
<feature type="transmembrane region" description="Helical" evidence="1">
    <location>
        <begin position="93"/>
        <end position="110"/>
    </location>
</feature>
<dbReference type="Proteomes" id="UP000320722">
    <property type="component" value="Chromosome"/>
</dbReference>
<dbReference type="InterPro" id="IPR011990">
    <property type="entry name" value="TPR-like_helical_dom_sf"/>
</dbReference>
<evidence type="ECO:0000313" key="3">
    <source>
        <dbReference type="Proteomes" id="UP000320722"/>
    </source>
</evidence>
<sequence>MPDYLLTATSPSGKRKTQCIQATSAQEAMLELETDEYQDIVLHTDDFTAALSELMPQKVSTKGPITPADHVALRNISNWGIFLMMLKKQYQRMLLIIVCWGIFTILLRLVSKSGSDGLMRDLMMISAALIVAPFIFAILTIVLMPVRKLKRVLEATYWGRWDEVLEHLPPLQNKMPQVEFAVRKAVALAGLGKLDEALTVMKPFSDPSKTPHWLYLSRLADVYEAGGQQDQSLECRAQAYEADTGNSTLQLSYANALLRMDRDLERAGHLLEKIELLPLSDQQEVILPLFKGLLELNRGNYRMAVNQCTEAINRLKPYVANQPYSRLHADNAHAYTAIALAELGEMEEAERLFQSALPRLKALNSTQIIERYQQAVLGNKT</sequence>
<reference evidence="2 3" key="1">
    <citation type="submission" date="2019-02" db="EMBL/GenBank/DDBJ databases">
        <title>Deep-cultivation of Planctomycetes and their phenomic and genomic characterization uncovers novel biology.</title>
        <authorList>
            <person name="Wiegand S."/>
            <person name="Jogler M."/>
            <person name="Boedeker C."/>
            <person name="Pinto D."/>
            <person name="Vollmers J."/>
            <person name="Rivas-Marin E."/>
            <person name="Kohn T."/>
            <person name="Peeters S.H."/>
            <person name="Heuer A."/>
            <person name="Rast P."/>
            <person name="Oberbeckmann S."/>
            <person name="Bunk B."/>
            <person name="Jeske O."/>
            <person name="Meyerdierks A."/>
            <person name="Storesund J.E."/>
            <person name="Kallscheuer N."/>
            <person name="Luecker S."/>
            <person name="Lage O.M."/>
            <person name="Pohl T."/>
            <person name="Merkel B.J."/>
            <person name="Hornburger P."/>
            <person name="Mueller R.-W."/>
            <person name="Bruemmer F."/>
            <person name="Labrenz M."/>
            <person name="Spormann A.M."/>
            <person name="Op den Camp H."/>
            <person name="Overmann J."/>
            <person name="Amann R."/>
            <person name="Jetten M.S.M."/>
            <person name="Mascher T."/>
            <person name="Medema M.H."/>
            <person name="Devos D.P."/>
            <person name="Kaster A.-K."/>
            <person name="Ovreas L."/>
            <person name="Rohde M."/>
            <person name="Galperin M.Y."/>
            <person name="Jogler C."/>
        </authorList>
    </citation>
    <scope>NUCLEOTIDE SEQUENCE [LARGE SCALE GENOMIC DNA]</scope>
    <source>
        <strain evidence="2 3">V6</strain>
    </source>
</reference>
<dbReference type="Gene3D" id="1.25.40.10">
    <property type="entry name" value="Tetratricopeptide repeat domain"/>
    <property type="match status" value="1"/>
</dbReference>
<organism evidence="2 3">
    <name type="scientific">Gimesia chilikensis</name>
    <dbReference type="NCBI Taxonomy" id="2605989"/>
    <lineage>
        <taxon>Bacteria</taxon>
        <taxon>Pseudomonadati</taxon>
        <taxon>Planctomycetota</taxon>
        <taxon>Planctomycetia</taxon>
        <taxon>Planctomycetales</taxon>
        <taxon>Planctomycetaceae</taxon>
        <taxon>Gimesia</taxon>
    </lineage>
</organism>
<keyword evidence="1" id="KW-0812">Transmembrane</keyword>
<keyword evidence="1" id="KW-1133">Transmembrane helix</keyword>
<dbReference type="SUPFAM" id="SSF48452">
    <property type="entry name" value="TPR-like"/>
    <property type="match status" value="1"/>
</dbReference>
<protein>
    <recommendedName>
        <fullName evidence="4">Tetratricopeptide repeat protein</fullName>
    </recommendedName>
</protein>
<dbReference type="RefSeq" id="WP_145036726.1">
    <property type="nucleotide sequence ID" value="NZ_CP036347.1"/>
</dbReference>
<name>A0A517W737_9PLAN</name>
<evidence type="ECO:0000313" key="2">
    <source>
        <dbReference type="EMBL" id="QDU01078.1"/>
    </source>
</evidence>
<feature type="transmembrane region" description="Helical" evidence="1">
    <location>
        <begin position="122"/>
        <end position="144"/>
    </location>
</feature>
<accession>A0A517W737</accession>
<proteinExistence type="predicted"/>
<gene>
    <name evidence="2" type="ORF">V6x_07570</name>
</gene>
<dbReference type="EMBL" id="CP036347">
    <property type="protein sequence ID" value="QDU01078.1"/>
    <property type="molecule type" value="Genomic_DNA"/>
</dbReference>
<evidence type="ECO:0008006" key="4">
    <source>
        <dbReference type="Google" id="ProtNLM"/>
    </source>
</evidence>